<feature type="transmembrane region" description="Helical" evidence="5">
    <location>
        <begin position="339"/>
        <end position="362"/>
    </location>
</feature>
<name>A0A562DK31_RHORH</name>
<dbReference type="Proteomes" id="UP000317573">
    <property type="component" value="Unassembled WGS sequence"/>
</dbReference>
<sequence>MDVLADIRASKMTPLQIRAIAIALALIILDGFEIAVMSFAAKPMSDEWGVSSGTLGIVLSGSLFGMAAGAILFSPFGDRYGRRTLTIVSMSMVVVGMVLAVISPNVATMIVARVLTGLGIGAMSQLNAYVSEFASEKRRGTVVGIYATGFPIGAALAGIVAGLFDPADWKNLFVVGTVLSVVLLVLAWTALPESIDFLVARRPKNALERINSMLGKMGHPALKELPEQTSADRHNARLGAIFTGTTGIKTLALWLAYACLMAAYYFANSWIPKLVAESTGDVQSGTTVGTVLNLGGIIGSLLFAAAAFRWIPRNILMTTLGLGAIGYAVYGAAFGVGWLAITLGIFLGIVAVGSVAGFYAVGPTVYPASLRGTGVGWMVGVGRLVSIVSPIGTGFLLESGWTAGNLFYLMAVPLAVGTICIVTLGRIQQREESAIDGPVAAPNDLVSK</sequence>
<feature type="transmembrane region" description="Helical" evidence="5">
    <location>
        <begin position="53"/>
        <end position="73"/>
    </location>
</feature>
<dbReference type="InterPro" id="IPR036259">
    <property type="entry name" value="MFS_trans_sf"/>
</dbReference>
<evidence type="ECO:0000313" key="7">
    <source>
        <dbReference type="EMBL" id="TWH09924.1"/>
    </source>
</evidence>
<proteinExistence type="predicted"/>
<evidence type="ECO:0000259" key="6">
    <source>
        <dbReference type="PROSITE" id="PS50850"/>
    </source>
</evidence>
<gene>
    <name evidence="7" type="ORF">L618_000500002440</name>
</gene>
<feature type="transmembrane region" description="Helical" evidence="5">
    <location>
        <begin position="20"/>
        <end position="41"/>
    </location>
</feature>
<dbReference type="PANTHER" id="PTHR23508:SF10">
    <property type="entry name" value="CARBOXYLIC ACID TRANSPORTER PROTEIN HOMOLOG"/>
    <property type="match status" value="1"/>
</dbReference>
<feature type="transmembrane region" description="Helical" evidence="5">
    <location>
        <begin position="85"/>
        <end position="104"/>
    </location>
</feature>
<protein>
    <submittedName>
        <fullName evidence="7">Benzoate transport</fullName>
    </submittedName>
</protein>
<keyword evidence="3 5" id="KW-1133">Transmembrane helix</keyword>
<evidence type="ECO:0000256" key="4">
    <source>
        <dbReference type="ARBA" id="ARBA00023136"/>
    </source>
</evidence>
<feature type="transmembrane region" description="Helical" evidence="5">
    <location>
        <begin position="403"/>
        <end position="424"/>
    </location>
</feature>
<evidence type="ECO:0000256" key="5">
    <source>
        <dbReference type="SAM" id="Phobius"/>
    </source>
</evidence>
<dbReference type="Pfam" id="PF07690">
    <property type="entry name" value="MFS_1"/>
    <property type="match status" value="1"/>
</dbReference>
<reference evidence="7 8" key="1">
    <citation type="submission" date="2019-07" db="EMBL/GenBank/DDBJ databases">
        <title>Genome sequencing of lignin-degrading bacterial isolates.</title>
        <authorList>
            <person name="Gladden J."/>
        </authorList>
    </citation>
    <scope>NUCLEOTIDE SEQUENCE [LARGE SCALE GENOMIC DNA]</scope>
    <source>
        <strain evidence="7 8">J45</strain>
    </source>
</reference>
<dbReference type="EMBL" id="VLJT01000050">
    <property type="protein sequence ID" value="TWH09924.1"/>
    <property type="molecule type" value="Genomic_DNA"/>
</dbReference>
<dbReference type="InterPro" id="IPR011701">
    <property type="entry name" value="MFS"/>
</dbReference>
<evidence type="ECO:0000256" key="2">
    <source>
        <dbReference type="ARBA" id="ARBA00022692"/>
    </source>
</evidence>
<dbReference type="SUPFAM" id="SSF103473">
    <property type="entry name" value="MFS general substrate transporter"/>
    <property type="match status" value="1"/>
</dbReference>
<keyword evidence="2 5" id="KW-0812">Transmembrane</keyword>
<evidence type="ECO:0000256" key="1">
    <source>
        <dbReference type="ARBA" id="ARBA00004651"/>
    </source>
</evidence>
<evidence type="ECO:0000313" key="8">
    <source>
        <dbReference type="Proteomes" id="UP000317573"/>
    </source>
</evidence>
<feature type="transmembrane region" description="Helical" evidence="5">
    <location>
        <begin position="374"/>
        <end position="397"/>
    </location>
</feature>
<feature type="transmembrane region" description="Helical" evidence="5">
    <location>
        <begin position="170"/>
        <end position="191"/>
    </location>
</feature>
<dbReference type="Gene3D" id="1.20.1250.20">
    <property type="entry name" value="MFS general substrate transporter like domains"/>
    <property type="match status" value="1"/>
</dbReference>
<dbReference type="AlphaFoldDB" id="A0A562DK31"/>
<accession>A0A562DK31</accession>
<feature type="transmembrane region" description="Helical" evidence="5">
    <location>
        <begin position="287"/>
        <end position="308"/>
    </location>
</feature>
<dbReference type="PANTHER" id="PTHR23508">
    <property type="entry name" value="CARBOXYLIC ACID TRANSPORTER PROTEIN HOMOLOG"/>
    <property type="match status" value="1"/>
</dbReference>
<dbReference type="GO" id="GO:0046943">
    <property type="term" value="F:carboxylic acid transmembrane transporter activity"/>
    <property type="evidence" value="ECO:0007669"/>
    <property type="project" value="TreeGrafter"/>
</dbReference>
<organism evidence="7 8">
    <name type="scientific">Rhodococcus rhodochrous J45</name>
    <dbReference type="NCBI Taxonomy" id="935266"/>
    <lineage>
        <taxon>Bacteria</taxon>
        <taxon>Bacillati</taxon>
        <taxon>Actinomycetota</taxon>
        <taxon>Actinomycetes</taxon>
        <taxon>Mycobacteriales</taxon>
        <taxon>Nocardiaceae</taxon>
        <taxon>Rhodococcus</taxon>
    </lineage>
</organism>
<feature type="transmembrane region" description="Helical" evidence="5">
    <location>
        <begin position="315"/>
        <end position="333"/>
    </location>
</feature>
<comment type="subcellular location">
    <subcellularLocation>
        <location evidence="1">Cell membrane</location>
        <topology evidence="1">Multi-pass membrane protein</topology>
    </subcellularLocation>
</comment>
<evidence type="ECO:0000256" key="3">
    <source>
        <dbReference type="ARBA" id="ARBA00022989"/>
    </source>
</evidence>
<dbReference type="GO" id="GO:0005886">
    <property type="term" value="C:plasma membrane"/>
    <property type="evidence" value="ECO:0007669"/>
    <property type="project" value="UniProtKB-SubCell"/>
</dbReference>
<keyword evidence="4 5" id="KW-0472">Membrane</keyword>
<feature type="transmembrane region" description="Helical" evidence="5">
    <location>
        <begin position="142"/>
        <end position="164"/>
    </location>
</feature>
<dbReference type="PROSITE" id="PS50850">
    <property type="entry name" value="MFS"/>
    <property type="match status" value="1"/>
</dbReference>
<comment type="caution">
    <text evidence="7">The sequence shown here is derived from an EMBL/GenBank/DDBJ whole genome shotgun (WGS) entry which is preliminary data.</text>
</comment>
<feature type="transmembrane region" description="Helical" evidence="5">
    <location>
        <begin position="251"/>
        <end position="267"/>
    </location>
</feature>
<dbReference type="RefSeq" id="WP_037190279.1">
    <property type="nucleotide sequence ID" value="NZ_VLJT01000050.1"/>
</dbReference>
<feature type="domain" description="Major facilitator superfamily (MFS) profile" evidence="6">
    <location>
        <begin position="19"/>
        <end position="429"/>
    </location>
</feature>
<feature type="transmembrane region" description="Helical" evidence="5">
    <location>
        <begin position="110"/>
        <end position="130"/>
    </location>
</feature>
<dbReference type="InterPro" id="IPR020846">
    <property type="entry name" value="MFS_dom"/>
</dbReference>